<dbReference type="AlphaFoldDB" id="A0A849K537"/>
<accession>A0A849K537</accession>
<dbReference type="SUPFAM" id="SSF57903">
    <property type="entry name" value="FYVE/PHD zinc finger"/>
    <property type="match status" value="1"/>
</dbReference>
<name>A0A849K537_9MICO</name>
<keyword evidence="2" id="KW-1185">Reference proteome</keyword>
<comment type="caution">
    <text evidence="1">The sequence shown here is derived from an EMBL/GenBank/DDBJ whole genome shotgun (WGS) entry which is preliminary data.</text>
</comment>
<dbReference type="InterPro" id="IPR011011">
    <property type="entry name" value="Znf_FYVE_PHD"/>
</dbReference>
<dbReference type="Proteomes" id="UP000557204">
    <property type="component" value="Unassembled WGS sequence"/>
</dbReference>
<proteinExistence type="predicted"/>
<dbReference type="EMBL" id="JABFAJ010000024">
    <property type="protein sequence ID" value="NNU28458.1"/>
    <property type="molecule type" value="Genomic_DNA"/>
</dbReference>
<sequence>MTTPTGSDALWALADVLGQPPMPICNDSPEAHYLDRWWSLTRTFGCPHAQRLPTTWTVIAPDTRIWCLSCARGHMSADKPDHCLVCGDPITHPHESVLSYMESDDVRFLMRWCPTCNNEMESH</sequence>
<reference evidence="1 2" key="1">
    <citation type="submission" date="2020-05" db="EMBL/GenBank/DDBJ databases">
        <title>Genome sequence of Isoptericola sp. JC619 isolated from Chilika lagoon, India.</title>
        <authorList>
            <person name="Kumar D."/>
            <person name="Appam K."/>
            <person name="Gandham S."/>
            <person name="Uppada J."/>
            <person name="Sasikala C."/>
            <person name="Venkata Ramana C."/>
        </authorList>
    </citation>
    <scope>NUCLEOTIDE SEQUENCE [LARGE SCALE GENOMIC DNA]</scope>
    <source>
        <strain evidence="1 2">JC619</strain>
    </source>
</reference>
<gene>
    <name evidence="1" type="ORF">HLI28_13015</name>
</gene>
<organism evidence="1 2">
    <name type="scientific">Isoptericola sediminis</name>
    <dbReference type="NCBI Taxonomy" id="2733572"/>
    <lineage>
        <taxon>Bacteria</taxon>
        <taxon>Bacillati</taxon>
        <taxon>Actinomycetota</taxon>
        <taxon>Actinomycetes</taxon>
        <taxon>Micrococcales</taxon>
        <taxon>Promicromonosporaceae</taxon>
        <taxon>Isoptericola</taxon>
    </lineage>
</organism>
<protein>
    <submittedName>
        <fullName evidence="1">Uncharacterized protein</fullName>
    </submittedName>
</protein>
<evidence type="ECO:0000313" key="1">
    <source>
        <dbReference type="EMBL" id="NNU28458.1"/>
    </source>
</evidence>
<dbReference type="RefSeq" id="WP_171247996.1">
    <property type="nucleotide sequence ID" value="NZ_JABFAJ010000024.1"/>
</dbReference>
<evidence type="ECO:0000313" key="2">
    <source>
        <dbReference type="Proteomes" id="UP000557204"/>
    </source>
</evidence>